<dbReference type="SUPFAM" id="SSF63411">
    <property type="entry name" value="LuxS/MPP-like metallohydrolase"/>
    <property type="match status" value="2"/>
</dbReference>
<evidence type="ECO:0000259" key="4">
    <source>
        <dbReference type="Pfam" id="PF05193"/>
    </source>
</evidence>
<dbReference type="PANTHER" id="PTHR11851:SF49">
    <property type="entry name" value="MITOCHONDRIAL-PROCESSING PEPTIDASE SUBUNIT ALPHA"/>
    <property type="match status" value="1"/>
</dbReference>
<gene>
    <name evidence="5" type="ORF">C7K55_02485</name>
</gene>
<organism evidence="5 6">
    <name type="scientific">Cyanobium usitatum str. Tous</name>
    <dbReference type="NCBI Taxonomy" id="2116684"/>
    <lineage>
        <taxon>Bacteria</taxon>
        <taxon>Bacillati</taxon>
        <taxon>Cyanobacteriota</taxon>
        <taxon>Cyanophyceae</taxon>
        <taxon>Synechococcales</taxon>
        <taxon>Prochlorococcaceae</taxon>
        <taxon>Cyanobium</taxon>
    </lineage>
</organism>
<evidence type="ECO:0000256" key="2">
    <source>
        <dbReference type="RuleBase" id="RU004447"/>
    </source>
</evidence>
<protein>
    <submittedName>
        <fullName evidence="5">Insulinase family protein</fullName>
    </submittedName>
</protein>
<dbReference type="PROSITE" id="PS00143">
    <property type="entry name" value="INSULINASE"/>
    <property type="match status" value="1"/>
</dbReference>
<dbReference type="GO" id="GO:0046872">
    <property type="term" value="F:metal ion binding"/>
    <property type="evidence" value="ECO:0007669"/>
    <property type="project" value="InterPro"/>
</dbReference>
<dbReference type="InterPro" id="IPR050361">
    <property type="entry name" value="MPP/UQCRC_Complex"/>
</dbReference>
<comment type="similarity">
    <text evidence="1 2">Belongs to the peptidase M16 family.</text>
</comment>
<dbReference type="InterPro" id="IPR007863">
    <property type="entry name" value="Peptidase_M16_C"/>
</dbReference>
<sequence>MPLAPSQPLLPGLANASDQLLANGATVVSLSLPDSPLVCLDFWCRAGSVFESAAESGMAHFLEHMVFKGSERLGPGEFDLRIEAMGGNSNAATGFDDVHYHVLIPPEAAAEALDLLLDLVLHPRLDAAAFDMERQVVLEELAQSEDQPDEIALQQLLRLGCPEHAYGEPILGQRELLLEQTPAAMAAFHRRLYGANRCVLAMGGALELETLAERIDASGLAQLPLVEEPCRRPALLVQPGEHRIEVPRLESARLLMLWGLPPASQLHDVMGADLLTTVLAEGRRSRLVERLREQLRIVESIDLDLHVMEFGSFALLEAICETEELASVRKAIDAVWYELLQEGMAEVEWQRAQRLVANGYRFGLEAAGGVAGLIGNNRLWGRHHRLELPLEEIGCWSASELLQQAVPLLDPSRACVLEAVPA</sequence>
<dbReference type="Pfam" id="PF00675">
    <property type="entry name" value="Peptidase_M16"/>
    <property type="match status" value="1"/>
</dbReference>
<dbReference type="Pfam" id="PF05193">
    <property type="entry name" value="Peptidase_M16_C"/>
    <property type="match status" value="1"/>
</dbReference>
<dbReference type="EMBL" id="PXXO01000002">
    <property type="protein sequence ID" value="PSJ06858.1"/>
    <property type="molecule type" value="Genomic_DNA"/>
</dbReference>
<name>A0A2P7N040_9CYAN</name>
<dbReference type="GO" id="GO:0006508">
    <property type="term" value="P:proteolysis"/>
    <property type="evidence" value="ECO:0007669"/>
    <property type="project" value="InterPro"/>
</dbReference>
<dbReference type="InterPro" id="IPR011249">
    <property type="entry name" value="Metalloenz_LuxS/M16"/>
</dbReference>
<dbReference type="PANTHER" id="PTHR11851">
    <property type="entry name" value="METALLOPROTEASE"/>
    <property type="match status" value="1"/>
</dbReference>
<feature type="domain" description="Peptidase M16 C-terminal" evidence="4">
    <location>
        <begin position="181"/>
        <end position="354"/>
    </location>
</feature>
<accession>A0A2P7N040</accession>
<proteinExistence type="inferred from homology"/>
<dbReference type="Gene3D" id="3.30.830.10">
    <property type="entry name" value="Metalloenzyme, LuxS/M16 peptidase-like"/>
    <property type="match status" value="2"/>
</dbReference>
<feature type="domain" description="Peptidase M16 N-terminal" evidence="3">
    <location>
        <begin position="27"/>
        <end position="172"/>
    </location>
</feature>
<evidence type="ECO:0000313" key="5">
    <source>
        <dbReference type="EMBL" id="PSJ06858.1"/>
    </source>
</evidence>
<dbReference type="RefSeq" id="WP_106501829.1">
    <property type="nucleotide sequence ID" value="NZ_PXXO01000002.1"/>
</dbReference>
<evidence type="ECO:0000256" key="1">
    <source>
        <dbReference type="ARBA" id="ARBA00007261"/>
    </source>
</evidence>
<comment type="caution">
    <text evidence="5">The sequence shown here is derived from an EMBL/GenBank/DDBJ whole genome shotgun (WGS) entry which is preliminary data.</text>
</comment>
<dbReference type="OrthoDB" id="9811314at2"/>
<evidence type="ECO:0000259" key="3">
    <source>
        <dbReference type="Pfam" id="PF00675"/>
    </source>
</evidence>
<keyword evidence="6" id="KW-1185">Reference proteome</keyword>
<dbReference type="AlphaFoldDB" id="A0A2P7N040"/>
<evidence type="ECO:0000313" key="6">
    <source>
        <dbReference type="Proteomes" id="UP000243002"/>
    </source>
</evidence>
<dbReference type="Proteomes" id="UP000243002">
    <property type="component" value="Unassembled WGS sequence"/>
</dbReference>
<dbReference type="InterPro" id="IPR011765">
    <property type="entry name" value="Pept_M16_N"/>
</dbReference>
<dbReference type="GO" id="GO:0004222">
    <property type="term" value="F:metalloendopeptidase activity"/>
    <property type="evidence" value="ECO:0007669"/>
    <property type="project" value="InterPro"/>
</dbReference>
<dbReference type="InterPro" id="IPR001431">
    <property type="entry name" value="Pept_M16_Zn_BS"/>
</dbReference>
<reference evidence="5 6" key="1">
    <citation type="journal article" date="2018" name="Environ. Microbiol.">
        <title>Ecological and genomic features of two widespread freshwater picocyanobacteria.</title>
        <authorList>
            <person name="Cabello-Yeves P.J."/>
            <person name="Picazo A."/>
            <person name="Camacho A."/>
            <person name="Callieri C."/>
            <person name="Rosselli R."/>
            <person name="Roda-Garcia J.J."/>
            <person name="Coutinho F.H."/>
            <person name="Rodriguez-Valera F."/>
        </authorList>
    </citation>
    <scope>NUCLEOTIDE SEQUENCE [LARGE SCALE GENOMIC DNA]</scope>
    <source>
        <strain evidence="5 6">Tous</strain>
    </source>
</reference>